<sequence length="270" mass="28793">MTGLPSVSSEPAGTLTVATVQYEAVEGVADNVVPHVRLIEDADAHGARLVLFPELSLTGYRLDLLSLDESWIDPADARLRPLREICRRTGITAVVGAPCRDADGSPRLASLVLHPDGSTERAFKSHLHGHEKELFEPGDGPHVMVLDGWRIALALCFDAAVPEHASAAAAGGADAYCVSGLYTRGEERRLELHLGARAMDHRMFTLLANLGGRTPIGESCGLSGIWSPDGMPLKRAAGNRTEVVSGLLQRSTLLRYRHGGPASGGGRRDI</sequence>
<gene>
    <name evidence="3" type="ORF">E2R57_13475</name>
</gene>
<protein>
    <submittedName>
        <fullName evidence="3">Carbon-nitrogen hydrolase family protein</fullName>
    </submittedName>
</protein>
<keyword evidence="1 3" id="KW-0378">Hydrolase</keyword>
<dbReference type="Gene3D" id="3.60.110.10">
    <property type="entry name" value="Carbon-nitrogen hydrolase"/>
    <property type="match status" value="1"/>
</dbReference>
<dbReference type="PROSITE" id="PS50263">
    <property type="entry name" value="CN_HYDROLASE"/>
    <property type="match status" value="1"/>
</dbReference>
<dbReference type="InterPro" id="IPR036526">
    <property type="entry name" value="C-N_Hydrolase_sf"/>
</dbReference>
<dbReference type="CDD" id="cd07197">
    <property type="entry name" value="nitrilase"/>
    <property type="match status" value="1"/>
</dbReference>
<name>A0A4R5XWM5_9MICC</name>
<feature type="domain" description="CN hydrolase" evidence="2">
    <location>
        <begin position="15"/>
        <end position="255"/>
    </location>
</feature>
<reference evidence="3 4" key="1">
    <citation type="submission" date="2019-03" db="EMBL/GenBank/DDBJ databases">
        <title>Genome Sequencing and Assembly of Various Microbes Isolated from Partially Reclaimed Soil and Acid Mine Drainage (AMD) Site.</title>
        <authorList>
            <person name="Steinbock B."/>
            <person name="Bechtold R."/>
            <person name="Sevigny J.L."/>
            <person name="Thomas D."/>
            <person name="Cuthill L.R."/>
            <person name="Aveiro Johannsen E.J."/>
            <person name="Thomas K."/>
            <person name="Ghosh A."/>
        </authorList>
    </citation>
    <scope>NUCLEOTIDE SEQUENCE [LARGE SCALE GENOMIC DNA]</scope>
    <source>
        <strain evidence="3 4">S-A1</strain>
    </source>
</reference>
<dbReference type="PANTHER" id="PTHR43674:SF2">
    <property type="entry name" value="BETA-UREIDOPROPIONASE"/>
    <property type="match status" value="1"/>
</dbReference>
<dbReference type="GO" id="GO:0033388">
    <property type="term" value="P:putrescine biosynthetic process from arginine"/>
    <property type="evidence" value="ECO:0007669"/>
    <property type="project" value="TreeGrafter"/>
</dbReference>
<dbReference type="STRING" id="683150.G205_22256"/>
<dbReference type="Proteomes" id="UP000294621">
    <property type="component" value="Unassembled WGS sequence"/>
</dbReference>
<proteinExistence type="predicted"/>
<evidence type="ECO:0000256" key="1">
    <source>
        <dbReference type="ARBA" id="ARBA00022801"/>
    </source>
</evidence>
<dbReference type="PANTHER" id="PTHR43674">
    <property type="entry name" value="NITRILASE C965.09-RELATED"/>
    <property type="match status" value="1"/>
</dbReference>
<dbReference type="RefSeq" id="WP_133349894.1">
    <property type="nucleotide sequence ID" value="NZ_SMZQ01000007.1"/>
</dbReference>
<evidence type="ECO:0000313" key="3">
    <source>
        <dbReference type="EMBL" id="TDL36243.1"/>
    </source>
</evidence>
<dbReference type="InterPro" id="IPR003010">
    <property type="entry name" value="C-N_Hydrolase"/>
</dbReference>
<dbReference type="Pfam" id="PF00795">
    <property type="entry name" value="CN_hydrolase"/>
    <property type="match status" value="1"/>
</dbReference>
<dbReference type="SUPFAM" id="SSF56317">
    <property type="entry name" value="Carbon-nitrogen hydrolase"/>
    <property type="match status" value="1"/>
</dbReference>
<organism evidence="3 4">
    <name type="scientific">Arthrobacter nitrophenolicus</name>
    <dbReference type="NCBI Taxonomy" id="683150"/>
    <lineage>
        <taxon>Bacteria</taxon>
        <taxon>Bacillati</taxon>
        <taxon>Actinomycetota</taxon>
        <taxon>Actinomycetes</taxon>
        <taxon>Micrococcales</taxon>
        <taxon>Micrococcaceae</taxon>
        <taxon>Arthrobacter</taxon>
    </lineage>
</organism>
<evidence type="ECO:0000259" key="2">
    <source>
        <dbReference type="PROSITE" id="PS50263"/>
    </source>
</evidence>
<dbReference type="AlphaFoldDB" id="A0A4R5XWM5"/>
<dbReference type="InterPro" id="IPR050345">
    <property type="entry name" value="Aliph_Amidase/BUP"/>
</dbReference>
<comment type="caution">
    <text evidence="3">The sequence shown here is derived from an EMBL/GenBank/DDBJ whole genome shotgun (WGS) entry which is preliminary data.</text>
</comment>
<accession>A0A4R5XWM5</accession>
<dbReference type="EMBL" id="SMZQ01000007">
    <property type="protein sequence ID" value="TDL36243.1"/>
    <property type="molecule type" value="Genomic_DNA"/>
</dbReference>
<evidence type="ECO:0000313" key="4">
    <source>
        <dbReference type="Proteomes" id="UP000294621"/>
    </source>
</evidence>
<dbReference type="OrthoDB" id="9811121at2"/>
<dbReference type="GO" id="GO:0050126">
    <property type="term" value="F:N-carbamoylputrescine amidase activity"/>
    <property type="evidence" value="ECO:0007669"/>
    <property type="project" value="TreeGrafter"/>
</dbReference>